<evidence type="ECO:0000256" key="3">
    <source>
        <dbReference type="ARBA" id="ARBA00022692"/>
    </source>
</evidence>
<evidence type="ECO:0000256" key="2">
    <source>
        <dbReference type="ARBA" id="ARBA00022475"/>
    </source>
</evidence>
<dbReference type="Proteomes" id="UP000176527">
    <property type="component" value="Unassembled WGS sequence"/>
</dbReference>
<name>A0A1F5K9D7_9BACT</name>
<feature type="transmembrane region" description="Helical" evidence="6">
    <location>
        <begin position="46"/>
        <end position="68"/>
    </location>
</feature>
<keyword evidence="4 6" id="KW-1133">Transmembrane helix</keyword>
<evidence type="ECO:0008006" key="9">
    <source>
        <dbReference type="Google" id="ProtNLM"/>
    </source>
</evidence>
<keyword evidence="2" id="KW-1003">Cell membrane</keyword>
<evidence type="ECO:0000313" key="8">
    <source>
        <dbReference type="Proteomes" id="UP000176527"/>
    </source>
</evidence>
<dbReference type="EMBL" id="MFDE01000048">
    <property type="protein sequence ID" value="OGE37251.1"/>
    <property type="molecule type" value="Genomic_DNA"/>
</dbReference>
<gene>
    <name evidence="7" type="ORF">A3F00_02500</name>
</gene>
<dbReference type="Pfam" id="PF03706">
    <property type="entry name" value="LPG_synthase_TM"/>
    <property type="match status" value="1"/>
</dbReference>
<keyword evidence="3 6" id="KW-0812">Transmembrane</keyword>
<comment type="caution">
    <text evidence="7">The sequence shown here is derived from an EMBL/GenBank/DDBJ whole genome shotgun (WGS) entry which is preliminary data.</text>
</comment>
<evidence type="ECO:0000256" key="6">
    <source>
        <dbReference type="SAM" id="Phobius"/>
    </source>
</evidence>
<organism evidence="7 8">
    <name type="scientific">Candidatus Daviesbacteria bacterium RIFCSPHIGHO2_12_FULL_37_11</name>
    <dbReference type="NCBI Taxonomy" id="1797777"/>
    <lineage>
        <taxon>Bacteria</taxon>
        <taxon>Candidatus Daviesiibacteriota</taxon>
    </lineage>
</organism>
<comment type="subcellular location">
    <subcellularLocation>
        <location evidence="1">Cell membrane</location>
        <topology evidence="1">Multi-pass membrane protein</topology>
    </subcellularLocation>
</comment>
<evidence type="ECO:0000256" key="5">
    <source>
        <dbReference type="ARBA" id="ARBA00023136"/>
    </source>
</evidence>
<reference evidence="7 8" key="1">
    <citation type="journal article" date="2016" name="Nat. Commun.">
        <title>Thousands of microbial genomes shed light on interconnected biogeochemical processes in an aquifer system.</title>
        <authorList>
            <person name="Anantharaman K."/>
            <person name="Brown C.T."/>
            <person name="Hug L.A."/>
            <person name="Sharon I."/>
            <person name="Castelle C.J."/>
            <person name="Probst A.J."/>
            <person name="Thomas B.C."/>
            <person name="Singh A."/>
            <person name="Wilkins M.J."/>
            <person name="Karaoz U."/>
            <person name="Brodie E.L."/>
            <person name="Williams K.H."/>
            <person name="Hubbard S.S."/>
            <person name="Banfield J.F."/>
        </authorList>
    </citation>
    <scope>NUCLEOTIDE SEQUENCE [LARGE SCALE GENOMIC DNA]</scope>
</reference>
<dbReference type="AlphaFoldDB" id="A0A1F5K9D7"/>
<dbReference type="InterPro" id="IPR022791">
    <property type="entry name" value="L-PG_synthase/AglD"/>
</dbReference>
<evidence type="ECO:0000256" key="4">
    <source>
        <dbReference type="ARBA" id="ARBA00022989"/>
    </source>
</evidence>
<feature type="transmembrane region" description="Helical" evidence="6">
    <location>
        <begin position="200"/>
        <end position="221"/>
    </location>
</feature>
<feature type="transmembrane region" description="Helical" evidence="6">
    <location>
        <begin position="156"/>
        <end position="179"/>
    </location>
</feature>
<proteinExistence type="predicted"/>
<dbReference type="GO" id="GO:0005886">
    <property type="term" value="C:plasma membrane"/>
    <property type="evidence" value="ECO:0007669"/>
    <property type="project" value="UniProtKB-SubCell"/>
</dbReference>
<keyword evidence="5 6" id="KW-0472">Membrane</keyword>
<feature type="transmembrane region" description="Helical" evidence="6">
    <location>
        <begin position="233"/>
        <end position="255"/>
    </location>
</feature>
<evidence type="ECO:0000256" key="1">
    <source>
        <dbReference type="ARBA" id="ARBA00004651"/>
    </source>
</evidence>
<evidence type="ECO:0000313" key="7">
    <source>
        <dbReference type="EMBL" id="OGE37251.1"/>
    </source>
</evidence>
<accession>A0A1F5K9D7</accession>
<feature type="transmembrane region" description="Helical" evidence="6">
    <location>
        <begin position="127"/>
        <end position="150"/>
    </location>
</feature>
<protein>
    <recommendedName>
        <fullName evidence="9">Flippase-like domain-containing protein</fullName>
    </recommendedName>
</protein>
<feature type="transmembrane region" description="Helical" evidence="6">
    <location>
        <begin position="276"/>
        <end position="298"/>
    </location>
</feature>
<sequence length="306" mass="34770">MKKYLYKKIKFIPGQIKTVTTIIVLIITTIFLSKTLLDYYDQTQHIIYSISPVRVFLSLLFFLGYLYCRALSWKSLIHFLGAPLNKTNSLSIWFFSEATRYIPGNVWSFVSRSYLAQQKKVSRSISILISPFEAIIIITTTAVLSSYSIIKNLKLFYTNSVFDIILIASLLTILLILILHKPVYKVLRRLTGKILFPKQIITALIFQFLSWSLYSIGYLVLITEITKINDPVLLLSSALLAWLIGYLSIIIPMGLGIREGVFVLLAGPQIGVPQAVLVAVLARIILICSELLNLFFWVSVRKKLPI</sequence>